<evidence type="ECO:0000313" key="1">
    <source>
        <dbReference type="EMBL" id="AAR37780.1"/>
    </source>
</evidence>
<sequence length="162" mass="18172">MSEDPRLAFDPEAVVCSEKVAIAAPAQKVWDVLVDFDGYSQWNPFCVEARGNLALGEPLAMRLKNYLVPGEYFDNVETICEIDAPRCVAWSAPWLDAWPYPARRDQIIETDEQGGCIYYSTDAFLGPYGIHVMRFAGPWVKRAFDDTAYALKAFVEAQNPAP</sequence>
<accession>Q6SH39</accession>
<proteinExistence type="predicted"/>
<organism evidence="1">
    <name type="scientific">uncultured marine bacterium 442</name>
    <dbReference type="NCBI Taxonomy" id="257392"/>
    <lineage>
        <taxon>Bacteria</taxon>
        <taxon>environmental samples</taxon>
    </lineage>
</organism>
<dbReference type="CDD" id="cd07822">
    <property type="entry name" value="SRPBCC_4"/>
    <property type="match status" value="1"/>
</dbReference>
<dbReference type="Gene3D" id="3.30.530.20">
    <property type="match status" value="1"/>
</dbReference>
<reference evidence="1" key="2">
    <citation type="submission" date="2003-12" db="EMBL/GenBank/DDBJ databases">
        <title>Monterey Bay Coastal Ocean Microbial Observatory environmental clone sequencing.</title>
        <authorList>
            <person name="DeLong E.F."/>
        </authorList>
    </citation>
    <scope>NUCLEOTIDE SEQUENCE</scope>
</reference>
<evidence type="ECO:0008006" key="2">
    <source>
        <dbReference type="Google" id="ProtNLM"/>
    </source>
</evidence>
<name>Q6SH39_9BACT</name>
<reference evidence="1" key="1">
    <citation type="submission" date="2003-11" db="EMBL/GenBank/DDBJ databases">
        <authorList>
            <person name="Heidelberg J.F."/>
            <person name="Eisen J.A."/>
            <person name="Nelson W.C."/>
            <person name="DeLong E.F."/>
        </authorList>
    </citation>
    <scope>NUCLEOTIDE SEQUENCE</scope>
</reference>
<dbReference type="Pfam" id="PF10604">
    <property type="entry name" value="Polyketide_cyc2"/>
    <property type="match status" value="1"/>
</dbReference>
<dbReference type="SUPFAM" id="SSF55961">
    <property type="entry name" value="Bet v1-like"/>
    <property type="match status" value="1"/>
</dbReference>
<dbReference type="InterPro" id="IPR019587">
    <property type="entry name" value="Polyketide_cyclase/dehydratase"/>
</dbReference>
<dbReference type="EMBL" id="AY458639">
    <property type="protein sequence ID" value="AAR37780.1"/>
    <property type="molecule type" value="Genomic_DNA"/>
</dbReference>
<protein>
    <recommendedName>
        <fullName evidence="2">SRPBCC domain-containing protein</fullName>
    </recommendedName>
</protein>
<dbReference type="AlphaFoldDB" id="Q6SH39"/>
<gene>
    <name evidence="1" type="ORF">MBMO_EBAC000-63A02.58</name>
</gene>
<dbReference type="InterPro" id="IPR023393">
    <property type="entry name" value="START-like_dom_sf"/>
</dbReference>